<keyword evidence="6 7" id="KW-0472">Membrane</keyword>
<dbReference type="Pfam" id="PF00324">
    <property type="entry name" value="AA_permease"/>
    <property type="match status" value="1"/>
</dbReference>
<organism evidence="9 10">
    <name type="scientific">Cyphellophora attinorum</name>
    <dbReference type="NCBI Taxonomy" id="1664694"/>
    <lineage>
        <taxon>Eukaryota</taxon>
        <taxon>Fungi</taxon>
        <taxon>Dikarya</taxon>
        <taxon>Ascomycota</taxon>
        <taxon>Pezizomycotina</taxon>
        <taxon>Eurotiomycetes</taxon>
        <taxon>Chaetothyriomycetidae</taxon>
        <taxon>Chaetothyriales</taxon>
        <taxon>Cyphellophoraceae</taxon>
        <taxon>Cyphellophora</taxon>
    </lineage>
</organism>
<keyword evidence="4" id="KW-0029">Amino-acid transport</keyword>
<dbReference type="InterPro" id="IPR004840">
    <property type="entry name" value="Amino_acid_permease_CS"/>
</dbReference>
<evidence type="ECO:0000256" key="7">
    <source>
        <dbReference type="SAM" id="Phobius"/>
    </source>
</evidence>
<evidence type="ECO:0000256" key="5">
    <source>
        <dbReference type="ARBA" id="ARBA00022989"/>
    </source>
</evidence>
<evidence type="ECO:0000313" key="10">
    <source>
        <dbReference type="Proteomes" id="UP000038010"/>
    </source>
</evidence>
<dbReference type="PROSITE" id="PS00218">
    <property type="entry name" value="AMINO_ACID_PERMEASE_1"/>
    <property type="match status" value="1"/>
</dbReference>
<feature type="transmembrane region" description="Helical" evidence="7">
    <location>
        <begin position="309"/>
        <end position="328"/>
    </location>
</feature>
<evidence type="ECO:0000256" key="3">
    <source>
        <dbReference type="ARBA" id="ARBA00022692"/>
    </source>
</evidence>
<dbReference type="GO" id="GO:0015171">
    <property type="term" value="F:amino acid transmembrane transporter activity"/>
    <property type="evidence" value="ECO:0007669"/>
    <property type="project" value="TreeGrafter"/>
</dbReference>
<feature type="transmembrane region" description="Helical" evidence="7">
    <location>
        <begin position="43"/>
        <end position="62"/>
    </location>
</feature>
<dbReference type="InterPro" id="IPR004841">
    <property type="entry name" value="AA-permease/SLC12A_dom"/>
</dbReference>
<dbReference type="OrthoDB" id="3900342at2759"/>
<feature type="transmembrane region" description="Helical" evidence="7">
    <location>
        <begin position="393"/>
        <end position="416"/>
    </location>
</feature>
<evidence type="ECO:0000259" key="8">
    <source>
        <dbReference type="Pfam" id="PF00324"/>
    </source>
</evidence>
<dbReference type="VEuPathDB" id="FungiDB:AB675_9969"/>
<evidence type="ECO:0000256" key="1">
    <source>
        <dbReference type="ARBA" id="ARBA00004141"/>
    </source>
</evidence>
<feature type="transmembrane region" description="Helical" evidence="7">
    <location>
        <begin position="122"/>
        <end position="144"/>
    </location>
</feature>
<evidence type="ECO:0000256" key="4">
    <source>
        <dbReference type="ARBA" id="ARBA00022970"/>
    </source>
</evidence>
<dbReference type="RefSeq" id="XP_017995303.1">
    <property type="nucleotide sequence ID" value="XM_018150548.1"/>
</dbReference>
<name>A0A0N1NW41_9EURO</name>
<dbReference type="Gene3D" id="1.20.1740.10">
    <property type="entry name" value="Amino acid/polyamine transporter I"/>
    <property type="match status" value="1"/>
</dbReference>
<feature type="transmembrane region" description="Helical" evidence="7">
    <location>
        <begin position="182"/>
        <end position="200"/>
    </location>
</feature>
<feature type="transmembrane region" description="Helical" evidence="7">
    <location>
        <begin position="270"/>
        <end position="289"/>
    </location>
</feature>
<evidence type="ECO:0000256" key="6">
    <source>
        <dbReference type="ARBA" id="ARBA00023136"/>
    </source>
</evidence>
<keyword evidence="10" id="KW-1185">Reference proteome</keyword>
<keyword evidence="2" id="KW-0813">Transport</keyword>
<feature type="domain" description="Amino acid permease/ SLC12A" evidence="8">
    <location>
        <begin position="40"/>
        <end position="498"/>
    </location>
</feature>
<dbReference type="PANTHER" id="PTHR43341:SF39">
    <property type="entry name" value="AMINO ACID TRANSPORTER (EUROFUNG)-RELATED"/>
    <property type="match status" value="1"/>
</dbReference>
<feature type="transmembrane region" description="Helical" evidence="7">
    <location>
        <begin position="150"/>
        <end position="170"/>
    </location>
</feature>
<dbReference type="FunFam" id="1.20.1740.10:FF:000006">
    <property type="entry name" value="General amino acid permease"/>
    <property type="match status" value="1"/>
</dbReference>
<dbReference type="PANTHER" id="PTHR43341">
    <property type="entry name" value="AMINO ACID PERMEASE"/>
    <property type="match status" value="1"/>
</dbReference>
<comment type="caution">
    <text evidence="9">The sequence shown here is derived from an EMBL/GenBank/DDBJ whole genome shotgun (WGS) entry which is preliminary data.</text>
</comment>
<dbReference type="EMBL" id="LFJN01000041">
    <property type="protein sequence ID" value="KPI35340.1"/>
    <property type="molecule type" value="Genomic_DNA"/>
</dbReference>
<dbReference type="GO" id="GO:0016020">
    <property type="term" value="C:membrane"/>
    <property type="evidence" value="ECO:0007669"/>
    <property type="project" value="UniProtKB-SubCell"/>
</dbReference>
<gene>
    <name evidence="9" type="ORF">AB675_9969</name>
</gene>
<reference evidence="9 10" key="1">
    <citation type="submission" date="2015-06" db="EMBL/GenBank/DDBJ databases">
        <title>Draft genome of the ant-associated black yeast Phialophora attae CBS 131958.</title>
        <authorList>
            <person name="Moreno L.F."/>
            <person name="Stielow B.J."/>
            <person name="de Hoog S."/>
            <person name="Vicente V.A."/>
            <person name="Weiss V.A."/>
            <person name="de Vries M."/>
            <person name="Cruz L.M."/>
            <person name="Souza E.M."/>
        </authorList>
    </citation>
    <scope>NUCLEOTIDE SEQUENCE [LARGE SCALE GENOMIC DNA]</scope>
    <source>
        <strain evidence="9 10">CBS 131958</strain>
    </source>
</reference>
<keyword evidence="3 7" id="KW-0812">Transmembrane</keyword>
<dbReference type="Proteomes" id="UP000038010">
    <property type="component" value="Unassembled WGS sequence"/>
</dbReference>
<comment type="subcellular location">
    <subcellularLocation>
        <location evidence="1">Membrane</location>
        <topology evidence="1">Multi-pass membrane protein</topology>
    </subcellularLocation>
</comment>
<evidence type="ECO:0000313" key="9">
    <source>
        <dbReference type="EMBL" id="KPI35340.1"/>
    </source>
</evidence>
<proteinExistence type="predicted"/>
<evidence type="ECO:0000256" key="2">
    <source>
        <dbReference type="ARBA" id="ARBA00022448"/>
    </source>
</evidence>
<keyword evidence="5 7" id="KW-1133">Transmembrane helix</keyword>
<dbReference type="GeneID" id="28742428"/>
<dbReference type="AlphaFoldDB" id="A0A0N1NW41"/>
<protein>
    <submittedName>
        <fullName evidence="9">Putative proline-specific permease put4</fullName>
    </submittedName>
</protein>
<feature type="transmembrane region" description="Helical" evidence="7">
    <location>
        <begin position="367"/>
        <end position="387"/>
    </location>
</feature>
<dbReference type="PIRSF" id="PIRSF006060">
    <property type="entry name" value="AA_transporter"/>
    <property type="match status" value="1"/>
</dbReference>
<dbReference type="InterPro" id="IPR050524">
    <property type="entry name" value="APC_YAT"/>
</dbReference>
<accession>A0A0N1NW41</accession>
<feature type="transmembrane region" description="Helical" evidence="7">
    <location>
        <begin position="220"/>
        <end position="243"/>
    </location>
</feature>
<sequence>MDDKCKVETSLGADEERCDTAQAQVEDLNGHLKRGLKERHLQFIAIGGTIGTGLFLGIGAALATSGPLSLLLGYSISSVAIWIMMQCLGEMTTLLPLPGMIAQLGSRFIDPALGFAIGWNQFYNCGIAVCSELSAITVLVQYWVDVNPAIWITAILVLVVFFNIFAINIYGEAEFVFASIKILAIVGLLILAVVIDLGGAPVQGRLGFRYWVHPGPMNAYIAQGAAGRFLGLFATLTNAAFAFGGIEQIAVAAGETKNPTQNIPKAVRRVIWRLILFYVGGALAIGVLVPSKNPGLLYGKGVAKSPYLIAIQNAGIPVLPSILNAVIISSAASSANANLYGGSRYLYALAVQGQAPRILRRCTARGIPIYCVACTSAFGLLTYITISSTGSTVFHWFSTLNTVAYLNTWLAICYAYTRFRRALLHAGIDRNGLAFKAKGQPYLAWAAAVFFAIVLFFNGFAVFTHGHWDIQQFCSDYIGIPIFIGLYLFWKFVKKTKVVPIEEIDLYTGRVSESEMEQRVYARSCWGQLQKGWDKVL</sequence>
<feature type="transmembrane region" description="Helical" evidence="7">
    <location>
        <begin position="442"/>
        <end position="464"/>
    </location>
</feature>
<feature type="transmembrane region" description="Helical" evidence="7">
    <location>
        <begin position="470"/>
        <end position="490"/>
    </location>
</feature>